<evidence type="ECO:0000256" key="3">
    <source>
        <dbReference type="ARBA" id="ARBA00022917"/>
    </source>
</evidence>
<dbReference type="SMART" id="SM00543">
    <property type="entry name" value="MIF4G"/>
    <property type="match status" value="1"/>
</dbReference>
<feature type="compositionally biased region" description="Low complexity" evidence="4">
    <location>
        <begin position="22"/>
        <end position="41"/>
    </location>
</feature>
<keyword evidence="7" id="KW-1185">Reference proteome</keyword>
<dbReference type="PANTHER" id="PTHR23253">
    <property type="entry name" value="EUKARYOTIC TRANSLATION INITIATION FACTOR 4 GAMMA"/>
    <property type="match status" value="1"/>
</dbReference>
<protein>
    <recommendedName>
        <fullName evidence="5">MIF4G domain-containing protein</fullName>
    </recommendedName>
</protein>
<reference evidence="6" key="1">
    <citation type="submission" date="2019-03" db="EMBL/GenBank/DDBJ databases">
        <title>Long read genome sequence of the mycoparasitic Pythium oligandrum ATCC 38472 isolated from sugarbeet rhizosphere.</title>
        <authorList>
            <person name="Gaulin E."/>
        </authorList>
    </citation>
    <scope>NUCLEOTIDE SEQUENCE</scope>
    <source>
        <strain evidence="6">ATCC 38472_TT</strain>
    </source>
</reference>
<dbReference type="InterPro" id="IPR003890">
    <property type="entry name" value="MIF4G-like_typ-3"/>
</dbReference>
<dbReference type="Gene3D" id="1.25.40.180">
    <property type="match status" value="1"/>
</dbReference>
<feature type="region of interest" description="Disordered" evidence="4">
    <location>
        <begin position="451"/>
        <end position="492"/>
    </location>
</feature>
<dbReference type="PANTHER" id="PTHR23253:SF9">
    <property type="entry name" value="EUKARYOTIC TRANSLATION INITIATION FACTOR 4 GAMMA 2"/>
    <property type="match status" value="1"/>
</dbReference>
<dbReference type="InterPro" id="IPR016024">
    <property type="entry name" value="ARM-type_fold"/>
</dbReference>
<proteinExistence type="inferred from homology"/>
<evidence type="ECO:0000256" key="4">
    <source>
        <dbReference type="SAM" id="MobiDB-lite"/>
    </source>
</evidence>
<dbReference type="Proteomes" id="UP000794436">
    <property type="component" value="Unassembled WGS sequence"/>
</dbReference>
<evidence type="ECO:0000256" key="1">
    <source>
        <dbReference type="ARBA" id="ARBA00005775"/>
    </source>
</evidence>
<evidence type="ECO:0000256" key="2">
    <source>
        <dbReference type="ARBA" id="ARBA00022540"/>
    </source>
</evidence>
<dbReference type="AlphaFoldDB" id="A0A8K1FHY7"/>
<organism evidence="6 7">
    <name type="scientific">Pythium oligandrum</name>
    <name type="common">Mycoparasitic fungus</name>
    <dbReference type="NCBI Taxonomy" id="41045"/>
    <lineage>
        <taxon>Eukaryota</taxon>
        <taxon>Sar</taxon>
        <taxon>Stramenopiles</taxon>
        <taxon>Oomycota</taxon>
        <taxon>Peronosporomycetes</taxon>
        <taxon>Pythiales</taxon>
        <taxon>Pythiaceae</taxon>
        <taxon>Pythium</taxon>
    </lineage>
</organism>
<keyword evidence="3" id="KW-0648">Protein biosynthesis</keyword>
<dbReference type="Pfam" id="PF07145">
    <property type="entry name" value="PAM2"/>
    <property type="match status" value="1"/>
</dbReference>
<comment type="similarity">
    <text evidence="1">Belongs to the eukaryotic initiation factor 4G family.</text>
</comment>
<sequence length="492" mass="53581">MSKLNPNAYVFVPSFSAPATPAVTTPAPASAAPQATAKPAPIVTGAASVPSTPSKGKRAKDKEVVPEPKDVEMAPTSDRIAYPIEYLRQFQLICDAVPCHFPDVVRAPPPQRLGRILNDRLVYSVPELLQFQHLYTMPPQDFEWTETRATPLAADKAKTPAKSKKEKAKARTNGTQAVQYDPGLVCYFNPTEYAAALDAAMYSSTGDAKTSDGNGAGKEEVNPVEEAIAAKRRVAPLLDDVRAETITSIVEAFDEVRITCIHTLQEVIGLLFDHAIAAPDQCESYAQLCSSLAERTPEFKDGAKTINFRRILLTRCYEALIEEPEAAPLQTPGNSKATPATAQHSWRRQCMLGNVCLIGELFRRQLLTENIMHVCVAMMLEDEVHPQMEIIEAACRLLSLVGDLLDGSSPASRRTMDEYFDVLQRLADHVDASQSLKELIADTVSARAGGWTKKRQDGVAGSPLKRPSVVVTPVNSPPRDGDMETSTVTALE</sequence>
<feature type="compositionally biased region" description="Low complexity" evidence="4">
    <location>
        <begin position="467"/>
        <end position="478"/>
    </location>
</feature>
<gene>
    <name evidence="6" type="ORF">Poli38472_012705</name>
</gene>
<accession>A0A8K1FHY7</accession>
<evidence type="ECO:0000313" key="7">
    <source>
        <dbReference type="Proteomes" id="UP000794436"/>
    </source>
</evidence>
<dbReference type="GO" id="GO:0003729">
    <property type="term" value="F:mRNA binding"/>
    <property type="evidence" value="ECO:0007669"/>
    <property type="project" value="TreeGrafter"/>
</dbReference>
<dbReference type="SUPFAM" id="SSF48371">
    <property type="entry name" value="ARM repeat"/>
    <property type="match status" value="1"/>
</dbReference>
<dbReference type="Pfam" id="PF02854">
    <property type="entry name" value="MIF4G"/>
    <property type="match status" value="1"/>
</dbReference>
<dbReference type="EMBL" id="SPLM01000076">
    <property type="protein sequence ID" value="TMW61514.1"/>
    <property type="molecule type" value="Genomic_DNA"/>
</dbReference>
<feature type="region of interest" description="Disordered" evidence="4">
    <location>
        <begin position="22"/>
        <end position="66"/>
    </location>
</feature>
<comment type="caution">
    <text evidence="6">The sequence shown here is derived from an EMBL/GenBank/DDBJ whole genome shotgun (WGS) entry which is preliminary data.</text>
</comment>
<evidence type="ECO:0000313" key="6">
    <source>
        <dbReference type="EMBL" id="TMW61514.1"/>
    </source>
</evidence>
<dbReference type="GO" id="GO:0003743">
    <property type="term" value="F:translation initiation factor activity"/>
    <property type="evidence" value="ECO:0007669"/>
    <property type="project" value="UniProtKB-KW"/>
</dbReference>
<dbReference type="OrthoDB" id="514777at2759"/>
<evidence type="ECO:0000259" key="5">
    <source>
        <dbReference type="SMART" id="SM00543"/>
    </source>
</evidence>
<dbReference type="GO" id="GO:0016281">
    <property type="term" value="C:eukaryotic translation initiation factor 4F complex"/>
    <property type="evidence" value="ECO:0007669"/>
    <property type="project" value="TreeGrafter"/>
</dbReference>
<dbReference type="InterPro" id="IPR009818">
    <property type="entry name" value="PAM2_motif"/>
</dbReference>
<keyword evidence="2" id="KW-0396">Initiation factor</keyword>
<feature type="domain" description="MIF4G" evidence="5">
    <location>
        <begin position="231"/>
        <end position="450"/>
    </location>
</feature>
<name>A0A8K1FHY7_PYTOL</name>